<dbReference type="SMART" id="SM00382">
    <property type="entry name" value="AAA"/>
    <property type="match status" value="1"/>
</dbReference>
<dbReference type="EMBL" id="JAHLQI010000004">
    <property type="protein sequence ID" value="MBU5490710.1"/>
    <property type="molecule type" value="Genomic_DNA"/>
</dbReference>
<dbReference type="GO" id="GO:0005524">
    <property type="term" value="F:ATP binding"/>
    <property type="evidence" value="ECO:0007669"/>
    <property type="project" value="UniProtKB-KW"/>
</dbReference>
<keyword evidence="1" id="KW-0813">Transport</keyword>
<proteinExistence type="predicted"/>
<evidence type="ECO:0000256" key="2">
    <source>
        <dbReference type="ARBA" id="ARBA00022967"/>
    </source>
</evidence>
<dbReference type="RefSeq" id="WP_216470432.1">
    <property type="nucleotide sequence ID" value="NZ_JAHLQI010000004.1"/>
</dbReference>
<dbReference type="PANTHER" id="PTHR42794">
    <property type="entry name" value="HEMIN IMPORT ATP-BINDING PROTEIN HMUV"/>
    <property type="match status" value="1"/>
</dbReference>
<evidence type="ECO:0000313" key="4">
    <source>
        <dbReference type="EMBL" id="MBU5490710.1"/>
    </source>
</evidence>
<dbReference type="CDD" id="cd03214">
    <property type="entry name" value="ABC_Iron-Siderophores_B12_Hemin"/>
    <property type="match status" value="1"/>
</dbReference>
<keyword evidence="5" id="KW-1185">Reference proteome</keyword>
<evidence type="ECO:0000259" key="3">
    <source>
        <dbReference type="PROSITE" id="PS50893"/>
    </source>
</evidence>
<comment type="caution">
    <text evidence="4">The sequence shown here is derived from an EMBL/GenBank/DDBJ whole genome shotgun (WGS) entry which is preliminary data.</text>
</comment>
<evidence type="ECO:0000256" key="1">
    <source>
        <dbReference type="ARBA" id="ARBA00022448"/>
    </source>
</evidence>
<accession>A0ABS6ESN9</accession>
<dbReference type="Proteomes" id="UP000783588">
    <property type="component" value="Unassembled WGS sequence"/>
</dbReference>
<feature type="domain" description="ABC transporter" evidence="3">
    <location>
        <begin position="6"/>
        <end position="242"/>
    </location>
</feature>
<dbReference type="InterPro" id="IPR003593">
    <property type="entry name" value="AAA+_ATPase"/>
</dbReference>
<dbReference type="Pfam" id="PF00005">
    <property type="entry name" value="ABC_tran"/>
    <property type="match status" value="1"/>
</dbReference>
<keyword evidence="2" id="KW-1278">Translocase</keyword>
<gene>
    <name evidence="4" type="ORF">KQI75_08775</name>
</gene>
<dbReference type="PANTHER" id="PTHR42794:SF1">
    <property type="entry name" value="HEMIN IMPORT ATP-BINDING PROTEIN HMUV"/>
    <property type="match status" value="1"/>
</dbReference>
<dbReference type="InterPro" id="IPR003439">
    <property type="entry name" value="ABC_transporter-like_ATP-bd"/>
</dbReference>
<keyword evidence="4" id="KW-0547">Nucleotide-binding</keyword>
<organism evidence="4 5">
    <name type="scientific">Butyricicoccus intestinisimiae</name>
    <dbReference type="NCBI Taxonomy" id="2841509"/>
    <lineage>
        <taxon>Bacteria</taxon>
        <taxon>Bacillati</taxon>
        <taxon>Bacillota</taxon>
        <taxon>Clostridia</taxon>
        <taxon>Eubacteriales</taxon>
        <taxon>Butyricicoccaceae</taxon>
        <taxon>Butyricicoccus</taxon>
    </lineage>
</organism>
<keyword evidence="4" id="KW-0067">ATP-binding</keyword>
<dbReference type="PROSITE" id="PS50893">
    <property type="entry name" value="ABC_TRANSPORTER_2"/>
    <property type="match status" value="1"/>
</dbReference>
<name>A0ABS6ESN9_9FIRM</name>
<protein>
    <submittedName>
        <fullName evidence="4">ABC transporter ATP-binding protein</fullName>
    </submittedName>
</protein>
<reference evidence="4 5" key="1">
    <citation type="submission" date="2021-06" db="EMBL/GenBank/DDBJ databases">
        <authorList>
            <person name="Sun Q."/>
            <person name="Li D."/>
        </authorList>
    </citation>
    <scope>NUCLEOTIDE SEQUENCE [LARGE SCALE GENOMIC DNA]</scope>
    <source>
        <strain evidence="4 5">MSJd-7</strain>
    </source>
</reference>
<evidence type="ECO:0000313" key="5">
    <source>
        <dbReference type="Proteomes" id="UP000783588"/>
    </source>
</evidence>
<sequence length="370" mass="40714">MNNAMLQTHNLSVGYDKKVLIQGIEIAVCPGEILTLIGPNGAGKSTIIKSITKQLEILGGTVCVAGKPLSQTGSRELAQKVSVMMTGRLEPELMSCEEVVEAGRFPYTGRFGVLSDADREKVREAMELVHIRELADKSFTCISDGQRQRVMLARAICQEPEILILDEPTSFLDIRHKLELLAILKRLVLEKQIAVIISMHELDLAQKLSDRVVCVRGDRIDKCGTPDEIFTDAYIEQLYQVSCGSYHTVYGFMELEKPAGKPEVFVIGGGGSGIPIYRQLQRKGIPFAAGVLHENDMDLPAAQALAAQIITERAFEPIGEQALAQAKACMETCTRVICCPERFGTMNAGNQQLMQLAQKQGKLFNHKRGL</sequence>